<protein>
    <submittedName>
        <fullName evidence="1">Uncharacterized protein</fullName>
    </submittedName>
</protein>
<reference evidence="1 2" key="1">
    <citation type="journal article" date="2016" name="Mol. Biol. Evol.">
        <title>Comparative Genomics of Early-Diverging Mushroom-Forming Fungi Provides Insights into the Origins of Lignocellulose Decay Capabilities.</title>
        <authorList>
            <person name="Nagy L.G."/>
            <person name="Riley R."/>
            <person name="Tritt A."/>
            <person name="Adam C."/>
            <person name="Daum C."/>
            <person name="Floudas D."/>
            <person name="Sun H."/>
            <person name="Yadav J.S."/>
            <person name="Pangilinan J."/>
            <person name="Larsson K.H."/>
            <person name="Matsuura K."/>
            <person name="Barry K."/>
            <person name="Labutti K."/>
            <person name="Kuo R."/>
            <person name="Ohm R.A."/>
            <person name="Bhattacharya S.S."/>
            <person name="Shirouzu T."/>
            <person name="Yoshinaga Y."/>
            <person name="Martin F.M."/>
            <person name="Grigoriev I.V."/>
            <person name="Hibbett D.S."/>
        </authorList>
    </citation>
    <scope>NUCLEOTIDE SEQUENCE [LARGE SCALE GENOMIC DNA]</scope>
    <source>
        <strain evidence="1 2">CBS 109695</strain>
    </source>
</reference>
<dbReference type="Proteomes" id="UP000076532">
    <property type="component" value="Unassembled WGS sequence"/>
</dbReference>
<proteinExistence type="predicted"/>
<evidence type="ECO:0000313" key="2">
    <source>
        <dbReference type="Proteomes" id="UP000076532"/>
    </source>
</evidence>
<keyword evidence="2" id="KW-1185">Reference proteome</keyword>
<dbReference type="EMBL" id="KV417763">
    <property type="protein sequence ID" value="KZP07059.1"/>
    <property type="molecule type" value="Genomic_DNA"/>
</dbReference>
<gene>
    <name evidence="1" type="ORF">FIBSPDRAFT_902339</name>
</gene>
<evidence type="ECO:0000313" key="1">
    <source>
        <dbReference type="EMBL" id="KZP07059.1"/>
    </source>
</evidence>
<dbReference type="AlphaFoldDB" id="A0A167XC88"/>
<name>A0A167XC88_9AGAM</name>
<accession>A0A167XC88</accession>
<sequence>MSSLFTVTVVGMNMAYLASSRLKLFGFVAHLLSSSSEVMLVITAYEVDMILSRVDGQAIMNWYPVLQTRNGVNIGVYPACAVHKLEVWFYHKSELRGFKTLDQSHLVWCPILRWELYVLDLLEYGGQAEITCVGV</sequence>
<organism evidence="1 2">
    <name type="scientific">Athelia psychrophila</name>
    <dbReference type="NCBI Taxonomy" id="1759441"/>
    <lineage>
        <taxon>Eukaryota</taxon>
        <taxon>Fungi</taxon>
        <taxon>Dikarya</taxon>
        <taxon>Basidiomycota</taxon>
        <taxon>Agaricomycotina</taxon>
        <taxon>Agaricomycetes</taxon>
        <taxon>Agaricomycetidae</taxon>
        <taxon>Atheliales</taxon>
        <taxon>Atheliaceae</taxon>
        <taxon>Athelia</taxon>
    </lineage>
</organism>